<reference evidence="3" key="1">
    <citation type="submission" date="2019-07" db="EMBL/GenBank/DDBJ databases">
        <title>De Novo Assembly of kiwifruit Actinidia rufa.</title>
        <authorList>
            <person name="Sugita-Konishi S."/>
            <person name="Sato K."/>
            <person name="Mori E."/>
            <person name="Abe Y."/>
            <person name="Kisaki G."/>
            <person name="Hamano K."/>
            <person name="Suezawa K."/>
            <person name="Otani M."/>
            <person name="Fukuda T."/>
            <person name="Manabe T."/>
            <person name="Gomi K."/>
            <person name="Tabuchi M."/>
            <person name="Akimitsu K."/>
            <person name="Kataoka I."/>
        </authorList>
    </citation>
    <scope>NUCLEOTIDE SEQUENCE [LARGE SCALE GENOMIC DNA]</scope>
    <source>
        <strain evidence="3">cv. Fuchu</strain>
    </source>
</reference>
<gene>
    <name evidence="1" type="ORF">Acr_00g0000200</name>
    <name evidence="2" type="ORF">Acr_00g0001630</name>
</gene>
<organism evidence="2 3">
    <name type="scientific">Actinidia rufa</name>
    <dbReference type="NCBI Taxonomy" id="165716"/>
    <lineage>
        <taxon>Eukaryota</taxon>
        <taxon>Viridiplantae</taxon>
        <taxon>Streptophyta</taxon>
        <taxon>Embryophyta</taxon>
        <taxon>Tracheophyta</taxon>
        <taxon>Spermatophyta</taxon>
        <taxon>Magnoliopsida</taxon>
        <taxon>eudicotyledons</taxon>
        <taxon>Gunneridae</taxon>
        <taxon>Pentapetalae</taxon>
        <taxon>asterids</taxon>
        <taxon>Ericales</taxon>
        <taxon>Actinidiaceae</taxon>
        <taxon>Actinidia</taxon>
    </lineage>
</organism>
<comment type="caution">
    <text evidence="2">The sequence shown here is derived from an EMBL/GenBank/DDBJ whole genome shotgun (WGS) entry which is preliminary data.</text>
</comment>
<evidence type="ECO:0000313" key="3">
    <source>
        <dbReference type="Proteomes" id="UP000585474"/>
    </source>
</evidence>
<name>A0A7J0D8H2_9ERIC</name>
<accession>A0A7J0D8H2</accession>
<dbReference type="AlphaFoldDB" id="A0A7J0D8H2"/>
<keyword evidence="3" id="KW-1185">Reference proteome</keyword>
<dbReference type="EMBL" id="BJWL01000042">
    <property type="protein sequence ID" value="GFS28407.1"/>
    <property type="molecule type" value="Genomic_DNA"/>
</dbReference>
<dbReference type="EMBL" id="BJWL01000035">
    <property type="protein sequence ID" value="GFS28127.1"/>
    <property type="molecule type" value="Genomic_DNA"/>
</dbReference>
<dbReference type="Proteomes" id="UP000585474">
    <property type="component" value="Unassembled WGS sequence"/>
</dbReference>
<reference evidence="2" key="2">
    <citation type="submission" date="2020-08" db="EMBL/GenBank/DDBJ databases">
        <title>De Novo Assembly of kiwifruit Actinidia rufa.</title>
        <authorList>
            <person name="Sugita-Konishi S."/>
            <person name="Sato K."/>
            <person name="Mori E."/>
            <person name="Abe Y."/>
            <person name="Kisaki G."/>
            <person name="Hamano K."/>
            <person name="Suezawa K."/>
            <person name="Otani M."/>
            <person name="Fukuda T."/>
            <person name="Manabe T."/>
            <person name="Gomi K."/>
            <person name="Tabuchi M."/>
            <person name="Akimitsu K."/>
            <person name="Kataoka I."/>
        </authorList>
    </citation>
    <scope>NUCLEOTIDE SEQUENCE</scope>
    <source>
        <strain evidence="2">Fuchu</strain>
    </source>
</reference>
<evidence type="ECO:0000313" key="1">
    <source>
        <dbReference type="EMBL" id="GFS28127.1"/>
    </source>
</evidence>
<protein>
    <submittedName>
        <fullName evidence="2">Uncharacterized protein</fullName>
    </submittedName>
</protein>
<sequence length="188" mass="21521">MRIIGFITPLPQNGGNSQGEVVMDKVVDRSGIPDFMYVKWSNQFFGKGDLLFVLSQEKTRGCQHHSHKELGLAMDTNLYPVALDPDLLYLVLVLVRTWAKGCWASWDADLEDFSTDSCILYSNRYNHHKESDVGDLRVTLGFARNPQRTIKGTTLDRPSPNKREWLKPTIDRTQSYAKVRKPLHQLTK</sequence>
<proteinExistence type="predicted"/>
<evidence type="ECO:0000313" key="2">
    <source>
        <dbReference type="EMBL" id="GFS28407.1"/>
    </source>
</evidence>